<dbReference type="Proteomes" id="UP000198994">
    <property type="component" value="Unassembled WGS sequence"/>
</dbReference>
<gene>
    <name evidence="2" type="ORF">SAMN04488105_10197</name>
</gene>
<evidence type="ECO:0000313" key="2">
    <source>
        <dbReference type="EMBL" id="SDE13181.1"/>
    </source>
</evidence>
<evidence type="ECO:0000313" key="3">
    <source>
        <dbReference type="Proteomes" id="UP000198994"/>
    </source>
</evidence>
<dbReference type="EMBL" id="FNAV01000001">
    <property type="protein sequence ID" value="SDE13181.1"/>
    <property type="molecule type" value="Genomic_DNA"/>
</dbReference>
<keyword evidence="1" id="KW-0732">Signal</keyword>
<feature type="signal peptide" evidence="1">
    <location>
        <begin position="1"/>
        <end position="23"/>
    </location>
</feature>
<proteinExistence type="predicted"/>
<name>A0A1G7AED5_9RHOB</name>
<dbReference type="RefSeq" id="WP_131821971.1">
    <property type="nucleotide sequence ID" value="NZ_FNAV01000001.1"/>
</dbReference>
<feature type="chain" id="PRO_5011432135" description="HdeA/HdeB family protein" evidence="1">
    <location>
        <begin position="24"/>
        <end position="110"/>
    </location>
</feature>
<keyword evidence="3" id="KW-1185">Reference proteome</keyword>
<accession>A0A1G7AED5</accession>
<reference evidence="3" key="1">
    <citation type="submission" date="2016-10" db="EMBL/GenBank/DDBJ databases">
        <authorList>
            <person name="Varghese N."/>
            <person name="Submissions S."/>
        </authorList>
    </citation>
    <scope>NUCLEOTIDE SEQUENCE [LARGE SCALE GENOMIC DNA]</scope>
    <source>
        <strain evidence="3">DSM 10146</strain>
    </source>
</reference>
<protein>
    <recommendedName>
        <fullName evidence="4">HdeA/HdeB family protein</fullName>
    </recommendedName>
</protein>
<evidence type="ECO:0008006" key="4">
    <source>
        <dbReference type="Google" id="ProtNLM"/>
    </source>
</evidence>
<evidence type="ECO:0000256" key="1">
    <source>
        <dbReference type="SAM" id="SignalP"/>
    </source>
</evidence>
<sequence>MKASVALLFALVLPAFAPAFVMADPATLEVVSASETWLFDEATCGDVRELFRVDPSVASDMPDGDVVSMLFVFAYVKGYAAASGEDYSVALSRLGAYCEAHPEAHWTAGP</sequence>
<organism evidence="2 3">
    <name type="scientific">Salipiger thiooxidans</name>
    <dbReference type="NCBI Taxonomy" id="282683"/>
    <lineage>
        <taxon>Bacteria</taxon>
        <taxon>Pseudomonadati</taxon>
        <taxon>Pseudomonadota</taxon>
        <taxon>Alphaproteobacteria</taxon>
        <taxon>Rhodobacterales</taxon>
        <taxon>Roseobacteraceae</taxon>
        <taxon>Salipiger</taxon>
    </lineage>
</organism>
<dbReference type="AlphaFoldDB" id="A0A1G7AED5"/>
<dbReference type="OrthoDB" id="9774724at2"/>